<evidence type="ECO:0000256" key="5">
    <source>
        <dbReference type="RuleBase" id="RU000487"/>
    </source>
</evidence>
<feature type="region of interest" description="Disordered" evidence="7">
    <location>
        <begin position="383"/>
        <end position="455"/>
    </location>
</feature>
<dbReference type="Proteomes" id="UP001412239">
    <property type="component" value="Unassembled WGS sequence"/>
</dbReference>
<keyword evidence="9" id="KW-1185">Reference proteome</keyword>
<dbReference type="EMBL" id="LN891178">
    <property type="protein sequence ID" value="CUS07777.1"/>
    <property type="molecule type" value="Genomic_DNA"/>
</dbReference>
<feature type="region of interest" description="Disordered" evidence="7">
    <location>
        <begin position="503"/>
        <end position="544"/>
    </location>
</feature>
<evidence type="ECO:0000256" key="2">
    <source>
        <dbReference type="ARBA" id="ARBA00023015"/>
    </source>
</evidence>
<organism evidence="8 9">
    <name type="scientific">Tuber aestivum</name>
    <name type="common">summer truffle</name>
    <dbReference type="NCBI Taxonomy" id="59557"/>
    <lineage>
        <taxon>Eukaryota</taxon>
        <taxon>Fungi</taxon>
        <taxon>Dikarya</taxon>
        <taxon>Ascomycota</taxon>
        <taxon>Pezizomycotina</taxon>
        <taxon>Pezizomycetes</taxon>
        <taxon>Pezizales</taxon>
        <taxon>Tuberaceae</taxon>
        <taxon>Tuber</taxon>
    </lineage>
</organism>
<name>A0A292PMR9_9PEZI</name>
<feature type="compositionally biased region" description="Low complexity" evidence="7">
    <location>
        <begin position="1"/>
        <end position="12"/>
    </location>
</feature>
<dbReference type="FunFam" id="3.30.420.40:FF:000122">
    <property type="entry name" value="ARP5 actin-related protein 5 homolog"/>
    <property type="match status" value="1"/>
</dbReference>
<dbReference type="PANTHER" id="PTHR11937">
    <property type="entry name" value="ACTIN"/>
    <property type="match status" value="1"/>
</dbReference>
<dbReference type="SUPFAM" id="SSF53067">
    <property type="entry name" value="Actin-like ATPase domain"/>
    <property type="match status" value="2"/>
</dbReference>
<keyword evidence="3" id="KW-0804">Transcription</keyword>
<feature type="compositionally biased region" description="Basic and acidic residues" evidence="7">
    <location>
        <begin position="426"/>
        <end position="455"/>
    </location>
</feature>
<protein>
    <recommendedName>
        <fullName evidence="10">Actin-related protein 5</fullName>
    </recommendedName>
</protein>
<comment type="subcellular location">
    <subcellularLocation>
        <location evidence="1">Nucleus</location>
    </subcellularLocation>
</comment>
<feature type="region of interest" description="Disordered" evidence="7">
    <location>
        <begin position="1"/>
        <end position="36"/>
    </location>
</feature>
<evidence type="ECO:0008006" key="10">
    <source>
        <dbReference type="Google" id="ProtNLM"/>
    </source>
</evidence>
<feature type="coiled-coil region" evidence="6">
    <location>
        <begin position="294"/>
        <end position="334"/>
    </location>
</feature>
<evidence type="ECO:0000256" key="3">
    <source>
        <dbReference type="ARBA" id="ARBA00023163"/>
    </source>
</evidence>
<evidence type="ECO:0000313" key="8">
    <source>
        <dbReference type="EMBL" id="CUS07777.1"/>
    </source>
</evidence>
<keyword evidence="2" id="KW-0805">Transcription regulation</keyword>
<dbReference type="Gene3D" id="3.30.420.40">
    <property type="match status" value="2"/>
</dbReference>
<evidence type="ECO:0000256" key="1">
    <source>
        <dbReference type="ARBA" id="ARBA00004123"/>
    </source>
</evidence>
<dbReference type="Pfam" id="PF00022">
    <property type="entry name" value="Actin"/>
    <property type="match status" value="2"/>
</dbReference>
<keyword evidence="6" id="KW-0175">Coiled coil</keyword>
<sequence>MPSPSTSPRESTPLPPPKLYDIREAPTYTTSSETTWNDTYKNSSEIAIVIDNGSSQTRAGFSHDPLPRLTCPPMVSKYRDRKAQKTYTVVGNDVFADPNSRGQAKNPFDSNVVSNFDQMETLLDYCFINLGVGEEGGGGVGHPVVMTEAVCVPGYNRKMMSELLFECYNAPSVIFGIDSLFSYDYNNGKTGLVLSTGHTATHLIPVVDGKGLVNLSTRLNWGGSQSADYMLKLIQLKYPGFPAKIQSWQAEALMKDHCYVSSDYKEEVANYLKPEILLEKDRIIQFPFTETVKVEKSQEELDRIAERRKESGRKLQEQAAKARLEKLIKKEQELAFLKTLQARQETDSKRDFKRLLEQNDFRDEAALEKSVRELDKTIRRARKQDVGAEEDAANSAPPSFPLLDIPDEELSDDSKKMKRHQKLMKSNHEARLRAKAEKEAERQRQEDLEREDAAKREADLPAWLSTRHAARTAVLTKIKDRTRLRNELLDRKSLASQMRMKSIANLASDSPPSKKRRRGGGGAPGTSSGPGGGGGGAIDDDNFGANDDDWSVYRNITLGTNSDEDEEDNELAKELKAIEDQLLLHDPHFDRNDTHEAKSDWRASLLHAFTRGVREHDVDDQAQGCQIHLNVERIRVPEVFFQPGMAGLDQAGVVEIAGDILLQRVADERARESVLRDVFLTGGAVAFEGFDERVQREVRGIIPAGSELRVRRAGNVVLDAWRGAAKFAQGEGAGKGGGWVTKGMWEEAGREYILEHRLGNAF</sequence>
<dbReference type="GO" id="GO:0005634">
    <property type="term" value="C:nucleus"/>
    <property type="evidence" value="ECO:0007669"/>
    <property type="project" value="UniProtKB-SubCell"/>
</dbReference>
<dbReference type="CDD" id="cd10211">
    <property type="entry name" value="ASKHA_NBD_Arp5"/>
    <property type="match status" value="1"/>
</dbReference>
<reference evidence="8" key="1">
    <citation type="submission" date="2015-10" db="EMBL/GenBank/DDBJ databases">
        <authorList>
            <person name="Regsiter A."/>
            <person name="william w."/>
        </authorList>
    </citation>
    <scope>NUCLEOTIDE SEQUENCE</scope>
    <source>
        <strain evidence="8">Montdore</strain>
    </source>
</reference>
<dbReference type="AlphaFoldDB" id="A0A292PMR9"/>
<keyword evidence="4" id="KW-0539">Nucleus</keyword>
<accession>A0A292PMR9</accession>
<comment type="similarity">
    <text evidence="5">Belongs to the actin family.</text>
</comment>
<proteinExistence type="inferred from homology"/>
<dbReference type="InterPro" id="IPR043129">
    <property type="entry name" value="ATPase_NBD"/>
</dbReference>
<feature type="compositionally biased region" description="Polar residues" evidence="7">
    <location>
        <begin position="27"/>
        <end position="36"/>
    </location>
</feature>
<evidence type="ECO:0000256" key="7">
    <source>
        <dbReference type="SAM" id="MobiDB-lite"/>
    </source>
</evidence>
<dbReference type="SMART" id="SM00268">
    <property type="entry name" value="ACTIN"/>
    <property type="match status" value="1"/>
</dbReference>
<gene>
    <name evidence="8" type="ORF">GSTUAT00008118001</name>
</gene>
<feature type="compositionally biased region" description="Basic residues" evidence="7">
    <location>
        <begin position="416"/>
        <end position="425"/>
    </location>
</feature>
<evidence type="ECO:0000313" key="9">
    <source>
        <dbReference type="Proteomes" id="UP001412239"/>
    </source>
</evidence>
<feature type="compositionally biased region" description="Gly residues" evidence="7">
    <location>
        <begin position="520"/>
        <end position="537"/>
    </location>
</feature>
<evidence type="ECO:0000256" key="6">
    <source>
        <dbReference type="SAM" id="Coils"/>
    </source>
</evidence>
<evidence type="ECO:0000256" key="4">
    <source>
        <dbReference type="ARBA" id="ARBA00023242"/>
    </source>
</evidence>
<dbReference type="InterPro" id="IPR004000">
    <property type="entry name" value="Actin"/>
</dbReference>